<dbReference type="Proteomes" id="UP000316628">
    <property type="component" value="Unassembled WGS sequence"/>
</dbReference>
<organism evidence="2 3">
    <name type="scientific">Saccharothrix saharensis</name>
    <dbReference type="NCBI Taxonomy" id="571190"/>
    <lineage>
        <taxon>Bacteria</taxon>
        <taxon>Bacillati</taxon>
        <taxon>Actinomycetota</taxon>
        <taxon>Actinomycetes</taxon>
        <taxon>Pseudonocardiales</taxon>
        <taxon>Pseudonocardiaceae</taxon>
        <taxon>Saccharothrix</taxon>
    </lineage>
</organism>
<dbReference type="InterPro" id="IPR006674">
    <property type="entry name" value="HD_domain"/>
</dbReference>
<dbReference type="InterPro" id="IPR006675">
    <property type="entry name" value="HDIG_dom"/>
</dbReference>
<reference evidence="2 3" key="1">
    <citation type="submission" date="2019-06" db="EMBL/GenBank/DDBJ databases">
        <title>Sequencing the genomes of 1000 actinobacteria strains.</title>
        <authorList>
            <person name="Klenk H.-P."/>
        </authorList>
    </citation>
    <scope>NUCLEOTIDE SEQUENCE [LARGE SCALE GENOMIC DNA]</scope>
    <source>
        <strain evidence="2 3">DSM 45456</strain>
    </source>
</reference>
<evidence type="ECO:0000313" key="2">
    <source>
        <dbReference type="EMBL" id="TQM78765.1"/>
    </source>
</evidence>
<dbReference type="Gene3D" id="1.10.3210.10">
    <property type="entry name" value="Hypothetical protein af1432"/>
    <property type="match status" value="1"/>
</dbReference>
<keyword evidence="2" id="KW-0378">Hydrolase</keyword>
<feature type="domain" description="HD" evidence="1">
    <location>
        <begin position="24"/>
        <end position="129"/>
    </location>
</feature>
<dbReference type="EMBL" id="VFPP01000001">
    <property type="protein sequence ID" value="TQM78765.1"/>
    <property type="molecule type" value="Genomic_DNA"/>
</dbReference>
<dbReference type="CDD" id="cd00077">
    <property type="entry name" value="HDc"/>
    <property type="match status" value="1"/>
</dbReference>
<evidence type="ECO:0000259" key="1">
    <source>
        <dbReference type="Pfam" id="PF01966"/>
    </source>
</evidence>
<dbReference type="NCBIfam" id="TIGR00277">
    <property type="entry name" value="HDIG"/>
    <property type="match status" value="1"/>
</dbReference>
<dbReference type="InterPro" id="IPR003607">
    <property type="entry name" value="HD/PDEase_dom"/>
</dbReference>
<evidence type="ECO:0000313" key="3">
    <source>
        <dbReference type="Proteomes" id="UP000316628"/>
    </source>
</evidence>
<comment type="caution">
    <text evidence="2">The sequence shown here is derived from an EMBL/GenBank/DDBJ whole genome shotgun (WGS) entry which is preliminary data.</text>
</comment>
<dbReference type="AlphaFoldDB" id="A0A543J7G2"/>
<keyword evidence="3" id="KW-1185">Reference proteome</keyword>
<accession>A0A543J7G2</accession>
<name>A0A543J7G2_9PSEU</name>
<protein>
    <submittedName>
        <fullName evidence="2">Metal dependent phosphohydrolase</fullName>
    </submittedName>
</protein>
<proteinExistence type="predicted"/>
<dbReference type="SUPFAM" id="SSF109604">
    <property type="entry name" value="HD-domain/PDEase-like"/>
    <property type="match status" value="1"/>
</dbReference>
<sequence length="183" mass="19992">MINEHDAEHARELAADLLGSMADRWRHTAGVAARAAELATTVAETDRDLLVAAAWLHDIGYAPPVADTGFHPLDGARHLDRLGWPRRIAALVAHHSGARFVAEVLDVGEQLDAYPREEGPVADALALADQTVDHRGDRVPLRDRWADMLHRHGPRSPNARVHHLRAPHLLAVAARVEARLAGP</sequence>
<dbReference type="Pfam" id="PF01966">
    <property type="entry name" value="HD"/>
    <property type="match status" value="1"/>
</dbReference>
<dbReference type="GO" id="GO:0016787">
    <property type="term" value="F:hydrolase activity"/>
    <property type="evidence" value="ECO:0007669"/>
    <property type="project" value="UniProtKB-KW"/>
</dbReference>
<dbReference type="RefSeq" id="WP_246107639.1">
    <property type="nucleotide sequence ID" value="NZ_VFPP01000001.1"/>
</dbReference>
<gene>
    <name evidence="2" type="ORF">FHX81_1044</name>
</gene>